<evidence type="ECO:0000259" key="4">
    <source>
        <dbReference type="PROSITE" id="PS50846"/>
    </source>
</evidence>
<dbReference type="PRINTS" id="PR00944">
    <property type="entry name" value="CUEXPORT"/>
</dbReference>
<dbReference type="InterPro" id="IPR017969">
    <property type="entry name" value="Heavy-metal-associated_CS"/>
</dbReference>
<keyword evidence="2" id="KW-0479">Metal-binding</keyword>
<dbReference type="GO" id="GO:0005507">
    <property type="term" value="F:copper ion binding"/>
    <property type="evidence" value="ECO:0007669"/>
    <property type="project" value="InterPro"/>
</dbReference>
<dbReference type="InterPro" id="IPR006122">
    <property type="entry name" value="HMA_Cu_ion-bd"/>
</dbReference>
<evidence type="ECO:0000256" key="2">
    <source>
        <dbReference type="ARBA" id="ARBA00022723"/>
    </source>
</evidence>
<dbReference type="AlphaFoldDB" id="A0A0E0UX91"/>
<dbReference type="FunFam" id="3.30.70.100:FF:000088">
    <property type="entry name" value="Copper chaperone"/>
    <property type="match status" value="1"/>
</dbReference>
<evidence type="ECO:0000313" key="5">
    <source>
        <dbReference type="EMBL" id="AEH92951.1"/>
    </source>
</evidence>
<dbReference type="PANTHER" id="PTHR46594:SF4">
    <property type="entry name" value="P-TYPE CATION-TRANSPORTING ATPASE"/>
    <property type="match status" value="1"/>
</dbReference>
<dbReference type="Gene3D" id="3.30.70.100">
    <property type="match status" value="1"/>
</dbReference>
<dbReference type="Proteomes" id="UP000000486">
    <property type="component" value="Chromosome"/>
</dbReference>
<evidence type="ECO:0000256" key="3">
    <source>
        <dbReference type="ARBA" id="ARBA00023008"/>
    </source>
</evidence>
<dbReference type="InterPro" id="IPR036163">
    <property type="entry name" value="HMA_dom_sf"/>
</dbReference>
<keyword evidence="3" id="KW-0186">Copper</keyword>
<dbReference type="SUPFAM" id="SSF55008">
    <property type="entry name" value="HMA, heavy metal-associated domain"/>
    <property type="match status" value="1"/>
</dbReference>
<dbReference type="CDD" id="cd00371">
    <property type="entry name" value="HMA"/>
    <property type="match status" value="1"/>
</dbReference>
<sequence length="68" mass="7177">MEKLTLNVEGMTCSHCEARVTKALSEVSGVKSAVVSLDEGTATVEFEQGQVTEDALIDAVEEAGYEVA</sequence>
<name>A0A0E0UX91_LISMM</name>
<evidence type="ECO:0000313" key="6">
    <source>
        <dbReference type="Proteomes" id="UP000000486"/>
    </source>
</evidence>
<accession>A0A0E0UX91</accession>
<organism evidence="5 6">
    <name type="scientific">Listeria monocytogenes serotype 4a (strain M7)</name>
    <dbReference type="NCBI Taxonomy" id="1030009"/>
    <lineage>
        <taxon>Bacteria</taxon>
        <taxon>Bacillati</taxon>
        <taxon>Bacillota</taxon>
        <taxon>Bacilli</taxon>
        <taxon>Bacillales</taxon>
        <taxon>Listeriaceae</taxon>
        <taxon>Listeria</taxon>
    </lineage>
</organism>
<dbReference type="PROSITE" id="PS01047">
    <property type="entry name" value="HMA_1"/>
    <property type="match status" value="1"/>
</dbReference>
<feature type="domain" description="HMA" evidence="4">
    <location>
        <begin position="2"/>
        <end position="68"/>
    </location>
</feature>
<dbReference type="RefSeq" id="WP_012581103.1">
    <property type="nucleotide sequence ID" value="NC_017537.1"/>
</dbReference>
<reference evidence="5 6" key="1">
    <citation type="journal article" date="2011" name="J. Bacteriol.">
        <title>Genome sequence of the nonpathogenic Listeria monocytogenes serovar 4a strain M7.</title>
        <authorList>
            <person name="Chen J."/>
            <person name="Xia Y."/>
            <person name="Cheng C."/>
            <person name="Fang C."/>
            <person name="Shan Y."/>
            <person name="Jin G."/>
            <person name="Fang W."/>
        </authorList>
    </citation>
    <scope>NUCLEOTIDE SEQUENCE [LARGE SCALE GENOMIC DNA]</scope>
    <source>
        <strain evidence="5 6">M7</strain>
    </source>
</reference>
<dbReference type="GO" id="GO:0006825">
    <property type="term" value="P:copper ion transport"/>
    <property type="evidence" value="ECO:0007669"/>
    <property type="project" value="InterPro"/>
</dbReference>
<dbReference type="InterPro" id="IPR000428">
    <property type="entry name" value="Cu-bd"/>
</dbReference>
<gene>
    <name evidence="5" type="ordered locus">LMM7_1946</name>
</gene>
<dbReference type="PANTHER" id="PTHR46594">
    <property type="entry name" value="P-TYPE CATION-TRANSPORTING ATPASE"/>
    <property type="match status" value="1"/>
</dbReference>
<dbReference type="InterPro" id="IPR006121">
    <property type="entry name" value="HMA_dom"/>
</dbReference>
<dbReference type="PATRIC" id="fig|1030009.3.peg.1934"/>
<dbReference type="HOGENOM" id="CLU_134973_10_4_9"/>
<dbReference type="Pfam" id="PF00403">
    <property type="entry name" value="HMA"/>
    <property type="match status" value="1"/>
</dbReference>
<protein>
    <recommendedName>
        <fullName evidence="1">Copper chaperone CopZ</fullName>
    </recommendedName>
</protein>
<dbReference type="NCBIfam" id="TIGR00003">
    <property type="entry name" value="copper ion binding protein"/>
    <property type="match status" value="1"/>
</dbReference>
<evidence type="ECO:0000256" key="1">
    <source>
        <dbReference type="ARBA" id="ARBA00015313"/>
    </source>
</evidence>
<proteinExistence type="predicted"/>
<dbReference type="EMBL" id="CP002816">
    <property type="protein sequence ID" value="AEH92951.1"/>
    <property type="molecule type" value="Genomic_DNA"/>
</dbReference>
<dbReference type="KEGG" id="lmq:LMM7_1946"/>
<dbReference type="PROSITE" id="PS50846">
    <property type="entry name" value="HMA_2"/>
    <property type="match status" value="1"/>
</dbReference>